<dbReference type="InterPro" id="IPR036724">
    <property type="entry name" value="Cobalamin-bd_sf"/>
</dbReference>
<dbReference type="Proteomes" id="UP000034954">
    <property type="component" value="Unassembled WGS sequence"/>
</dbReference>
<dbReference type="CDD" id="cd02068">
    <property type="entry name" value="radical_SAM_B12_BD"/>
    <property type="match status" value="1"/>
</dbReference>
<comment type="caution">
    <text evidence="8">The sequence shown here is derived from an EMBL/GenBank/DDBJ whole genome shotgun (WGS) entry which is preliminary data.</text>
</comment>
<dbReference type="Gene3D" id="3.80.30.20">
    <property type="entry name" value="tm_1862 like domain"/>
    <property type="match status" value="1"/>
</dbReference>
<evidence type="ECO:0000313" key="8">
    <source>
        <dbReference type="EMBL" id="KKO18664.1"/>
    </source>
</evidence>
<keyword evidence="2" id="KW-0949">S-adenosyl-L-methionine</keyword>
<dbReference type="GO" id="GO:0046872">
    <property type="term" value="F:metal ion binding"/>
    <property type="evidence" value="ECO:0007669"/>
    <property type="project" value="UniProtKB-KW"/>
</dbReference>
<comment type="cofactor">
    <cofactor evidence="1">
        <name>[4Fe-4S] cluster</name>
        <dbReference type="ChEBI" id="CHEBI:49883"/>
    </cofactor>
</comment>
<dbReference type="InterPro" id="IPR006158">
    <property type="entry name" value="Cobalamin-bd"/>
</dbReference>
<name>A0A0M2UVY9_9BACT</name>
<dbReference type="SFLD" id="SFLDS00029">
    <property type="entry name" value="Radical_SAM"/>
    <property type="match status" value="1"/>
</dbReference>
<dbReference type="SUPFAM" id="SSF102114">
    <property type="entry name" value="Radical SAM enzymes"/>
    <property type="match status" value="1"/>
</dbReference>
<sequence>MNKKTIILISPPPITTDWEPKKVLSGSPGVRMGLLSIGSVLSQHGYSVKILDGILGKVDLASELHQIRPQETLFVGISSMTAQLPSAVKAATIIREQHPSLPIIWGGVHATLFPEETCSDSLADIVVIGEGEYTCLELTEALSGIRDLHSIKGIVYKNGDGKTIFTGNRSHHDLNALPFPKYELFHLDDYLYRAIIDREDIKNRKFGKMLSIHSGMGCPYQCTFCINTTVYRDGKYYTRSPYRGKSAVRLLDEIEVLLKKYNVDFIDFIDENFLVDKSRFFQFLDGIEERRLTFTWFAGSRANYFNPGYLTHDVIARASALGCVMMGIGAESGSQRILDFLKKGITVEQIEYAASALNKHRIVSEFSFMIGLPHETPDDMLKTIRFVKKLRTIGPYVGTQSPQLYRPIPGGELYDECVKLGFAAPKGIREWTSEKLQISGYLHLDKLPWINRDNKTIVIIRYVTGILSTMKFRWWLIDKTGSFFLKNFLLHVVNMVFLLRERMDFWKFPVEYTCFERLQRFKKYYHRVR</sequence>
<keyword evidence="3" id="KW-0479">Metal-binding</keyword>
<dbReference type="EMBL" id="LAQJ01000240">
    <property type="protein sequence ID" value="KKO18664.1"/>
    <property type="molecule type" value="Genomic_DNA"/>
</dbReference>
<keyword evidence="5" id="KW-0411">Iron-sulfur</keyword>
<evidence type="ECO:0000256" key="4">
    <source>
        <dbReference type="ARBA" id="ARBA00023004"/>
    </source>
</evidence>
<feature type="domain" description="Radical SAM core" evidence="7">
    <location>
        <begin position="204"/>
        <end position="442"/>
    </location>
</feature>
<dbReference type="InterPro" id="IPR006638">
    <property type="entry name" value="Elp3/MiaA/NifB-like_rSAM"/>
</dbReference>
<dbReference type="InterPro" id="IPR051198">
    <property type="entry name" value="BchE-like"/>
</dbReference>
<dbReference type="SFLD" id="SFLDG01082">
    <property type="entry name" value="B12-binding_domain_containing"/>
    <property type="match status" value="1"/>
</dbReference>
<dbReference type="InterPro" id="IPR034466">
    <property type="entry name" value="Methyltransferase_Class_B"/>
</dbReference>
<dbReference type="PANTHER" id="PTHR43409">
    <property type="entry name" value="ANAEROBIC MAGNESIUM-PROTOPORPHYRIN IX MONOMETHYL ESTER CYCLASE-RELATED"/>
    <property type="match status" value="1"/>
</dbReference>
<evidence type="ECO:0000256" key="5">
    <source>
        <dbReference type="ARBA" id="ARBA00023014"/>
    </source>
</evidence>
<evidence type="ECO:0000259" key="6">
    <source>
        <dbReference type="PROSITE" id="PS51332"/>
    </source>
</evidence>
<dbReference type="InterPro" id="IPR007197">
    <property type="entry name" value="rSAM"/>
</dbReference>
<dbReference type="Gene3D" id="3.40.50.280">
    <property type="entry name" value="Cobalamin-binding domain"/>
    <property type="match status" value="1"/>
</dbReference>
<evidence type="ECO:0000256" key="1">
    <source>
        <dbReference type="ARBA" id="ARBA00001966"/>
    </source>
</evidence>
<dbReference type="Pfam" id="PF02310">
    <property type="entry name" value="B12-binding"/>
    <property type="match status" value="1"/>
</dbReference>
<dbReference type="PROSITE" id="PS51918">
    <property type="entry name" value="RADICAL_SAM"/>
    <property type="match status" value="1"/>
</dbReference>
<dbReference type="InterPro" id="IPR023404">
    <property type="entry name" value="rSAM_horseshoe"/>
</dbReference>
<gene>
    <name evidence="8" type="ORF">BROFUL_02615</name>
</gene>
<dbReference type="PATRIC" id="fig|380242.3.peg.3242"/>
<dbReference type="SMART" id="SM00729">
    <property type="entry name" value="Elp3"/>
    <property type="match status" value="1"/>
</dbReference>
<feature type="domain" description="B12-binding" evidence="6">
    <location>
        <begin position="11"/>
        <end position="149"/>
    </location>
</feature>
<dbReference type="InterPro" id="IPR058240">
    <property type="entry name" value="rSAM_sf"/>
</dbReference>
<protein>
    <submittedName>
        <fullName evidence="8">Oxidoreductase</fullName>
    </submittedName>
</protein>
<dbReference type="Pfam" id="PF04055">
    <property type="entry name" value="Radical_SAM"/>
    <property type="match status" value="1"/>
</dbReference>
<dbReference type="GO" id="GO:0051539">
    <property type="term" value="F:4 iron, 4 sulfur cluster binding"/>
    <property type="evidence" value="ECO:0007669"/>
    <property type="project" value="UniProtKB-KW"/>
</dbReference>
<keyword evidence="9" id="KW-1185">Reference proteome</keyword>
<evidence type="ECO:0000256" key="3">
    <source>
        <dbReference type="ARBA" id="ARBA00022723"/>
    </source>
</evidence>
<dbReference type="CDD" id="cd01335">
    <property type="entry name" value="Radical_SAM"/>
    <property type="match status" value="1"/>
</dbReference>
<evidence type="ECO:0000313" key="9">
    <source>
        <dbReference type="Proteomes" id="UP000034954"/>
    </source>
</evidence>
<reference evidence="8 9" key="1">
    <citation type="journal article" date="2013" name="BMC Microbiol.">
        <title>Identification of the type II cytochrome c maturation pathway in anammox bacteria by comparative genomics.</title>
        <authorList>
            <person name="Ferousi C."/>
            <person name="Speth D.R."/>
            <person name="Reimann J."/>
            <person name="Op den Camp H.J."/>
            <person name="Allen J.W."/>
            <person name="Keltjens J.T."/>
            <person name="Jetten M.S."/>
        </authorList>
    </citation>
    <scope>NUCLEOTIDE SEQUENCE [LARGE SCALE GENOMIC DNA]</scope>
    <source>
        <strain evidence="8">RU1</strain>
    </source>
</reference>
<dbReference type="GO" id="GO:0031419">
    <property type="term" value="F:cobalamin binding"/>
    <property type="evidence" value="ECO:0007669"/>
    <property type="project" value="InterPro"/>
</dbReference>
<evidence type="ECO:0000259" key="7">
    <source>
        <dbReference type="PROSITE" id="PS51918"/>
    </source>
</evidence>
<organism evidence="8 9">
    <name type="scientific">Candidatus Brocadia fulgida</name>
    <dbReference type="NCBI Taxonomy" id="380242"/>
    <lineage>
        <taxon>Bacteria</taxon>
        <taxon>Pseudomonadati</taxon>
        <taxon>Planctomycetota</taxon>
        <taxon>Candidatus Brocadiia</taxon>
        <taxon>Candidatus Brocadiales</taxon>
        <taxon>Candidatus Brocadiaceae</taxon>
        <taxon>Candidatus Brocadia</taxon>
    </lineage>
</organism>
<evidence type="ECO:0000256" key="2">
    <source>
        <dbReference type="ARBA" id="ARBA00022691"/>
    </source>
</evidence>
<proteinExistence type="predicted"/>
<keyword evidence="4" id="KW-0408">Iron</keyword>
<dbReference type="AlphaFoldDB" id="A0A0M2UVY9"/>
<accession>A0A0M2UVY9</accession>
<dbReference type="PROSITE" id="PS51332">
    <property type="entry name" value="B12_BINDING"/>
    <property type="match status" value="1"/>
</dbReference>
<dbReference type="SUPFAM" id="SSF52242">
    <property type="entry name" value="Cobalamin (vitamin B12)-binding domain"/>
    <property type="match status" value="1"/>
</dbReference>
<dbReference type="GO" id="GO:0003824">
    <property type="term" value="F:catalytic activity"/>
    <property type="evidence" value="ECO:0007669"/>
    <property type="project" value="InterPro"/>
</dbReference>
<dbReference type="SFLD" id="SFLDG01123">
    <property type="entry name" value="methyltransferase_(Class_B)"/>
    <property type="match status" value="1"/>
</dbReference>